<dbReference type="PANTHER" id="PTHR13620">
    <property type="entry name" value="3-5 EXONUCLEASE"/>
    <property type="match status" value="1"/>
</dbReference>
<dbReference type="InterPro" id="IPR036397">
    <property type="entry name" value="RNaseH_sf"/>
</dbReference>
<dbReference type="InterPro" id="IPR057670">
    <property type="entry name" value="SH3_retrovirus"/>
</dbReference>
<keyword evidence="2" id="KW-0378">Hydrolase</keyword>
<sequence>MTITTFDHKLSSFTHNIYDVNFFGDRIRTLVTNSPSMVESCILEIELIHRKRLGRLIVGLDAEHHPNFNYKNEHPIATLQLCVGHRCLIFQMIHAPDIPQCLEDLLLNDKYSFVGVKVGEDVENLERSYNLSVGNAIDLRTLAAEQVQVFGMNMMELKQAGLKDLSERILGKKLEKPKQTRLSNWDDRKLSSDQVQYACLDAFVSFEIARILKTNPAYSFKHSSSQRLVPVNGLVILVSSSVCLEAPIRVACLYRHRIVGHGSLVLAYSSRFLDWLVIPEDLGSILLRGRAQLGDQALLGGGHHREMRRWAFRGGHWGLYFGFGGEIKRLCLVLRWRWLDVRQCCPTHNIYDVTFFGDRIRTLATNSPSMVESWISEIEFIHRKRLGRLIVGLYTEHWYPIATLQLCVGHRCLFFHMIHTSSIPQALKNFLLNKSYSFVGFKVEEGLKRLEKVYNLSVGNVIDLTTLAAQVLGRDMEESKKAGLEDLCEKVLRKKVAKKKVVEFIGRGISSDQLNGVAERKNRTILNMVRSMLKDKNMPNSFWAEAVLCAVYLLNRCPTNSLDTKTPQEAWSSHKPSVSHLRVFGSIAYIKVPEARRTKLEDKGEKCILVGYGDRTMGYRLYNPVTKKVIFSRDVIFEENESWNWDQTKASRSAELIPEEETREVATEP</sequence>
<dbReference type="Pfam" id="PF01612">
    <property type="entry name" value="DNA_pol_A_exo1"/>
    <property type="match status" value="2"/>
</dbReference>
<dbReference type="CDD" id="cd06141">
    <property type="entry name" value="WRN_exo"/>
    <property type="match status" value="1"/>
</dbReference>
<dbReference type="GO" id="GO:0005634">
    <property type="term" value="C:nucleus"/>
    <property type="evidence" value="ECO:0007669"/>
    <property type="project" value="TreeGrafter"/>
</dbReference>
<feature type="domain" description="3'-5' exonuclease" evidence="4">
    <location>
        <begin position="35"/>
        <end position="217"/>
    </location>
</feature>
<dbReference type="InterPro" id="IPR051132">
    <property type="entry name" value="3-5_Exonuclease_domain"/>
</dbReference>
<dbReference type="Gene3D" id="3.30.420.10">
    <property type="entry name" value="Ribonuclease H-like superfamily/Ribonuclease H"/>
    <property type="match status" value="3"/>
</dbReference>
<dbReference type="OrthoDB" id="1920326at2759"/>
<dbReference type="EMBL" id="VAHF01000002">
    <property type="protein sequence ID" value="TXG70223.1"/>
    <property type="molecule type" value="Genomic_DNA"/>
</dbReference>
<dbReference type="AlphaFoldDB" id="A0A5C7ILP4"/>
<dbReference type="GO" id="GO:0008408">
    <property type="term" value="F:3'-5' exonuclease activity"/>
    <property type="evidence" value="ECO:0007669"/>
    <property type="project" value="InterPro"/>
</dbReference>
<protein>
    <recommendedName>
        <fullName evidence="4">3'-5' exonuclease domain-containing protein</fullName>
    </recommendedName>
</protein>
<organism evidence="5 6">
    <name type="scientific">Acer yangbiense</name>
    <dbReference type="NCBI Taxonomy" id="1000413"/>
    <lineage>
        <taxon>Eukaryota</taxon>
        <taxon>Viridiplantae</taxon>
        <taxon>Streptophyta</taxon>
        <taxon>Embryophyta</taxon>
        <taxon>Tracheophyta</taxon>
        <taxon>Spermatophyta</taxon>
        <taxon>Magnoliopsida</taxon>
        <taxon>eudicotyledons</taxon>
        <taxon>Gunneridae</taxon>
        <taxon>Pentapetalae</taxon>
        <taxon>rosids</taxon>
        <taxon>malvids</taxon>
        <taxon>Sapindales</taxon>
        <taxon>Sapindaceae</taxon>
        <taxon>Hippocastanoideae</taxon>
        <taxon>Acereae</taxon>
        <taxon>Acer</taxon>
    </lineage>
</organism>
<accession>A0A5C7ILP4</accession>
<dbReference type="GO" id="GO:0005737">
    <property type="term" value="C:cytoplasm"/>
    <property type="evidence" value="ECO:0007669"/>
    <property type="project" value="TreeGrafter"/>
</dbReference>
<dbReference type="SMART" id="SM00474">
    <property type="entry name" value="35EXOc"/>
    <property type="match status" value="1"/>
</dbReference>
<dbReference type="GO" id="GO:0003676">
    <property type="term" value="F:nucleic acid binding"/>
    <property type="evidence" value="ECO:0007669"/>
    <property type="project" value="InterPro"/>
</dbReference>
<gene>
    <name evidence="5" type="ORF">EZV62_005158</name>
</gene>
<evidence type="ECO:0000256" key="1">
    <source>
        <dbReference type="ARBA" id="ARBA00022722"/>
    </source>
</evidence>
<dbReference type="GO" id="GO:0006139">
    <property type="term" value="P:nucleobase-containing compound metabolic process"/>
    <property type="evidence" value="ECO:0007669"/>
    <property type="project" value="InterPro"/>
</dbReference>
<evidence type="ECO:0000256" key="2">
    <source>
        <dbReference type="ARBA" id="ARBA00022801"/>
    </source>
</evidence>
<evidence type="ECO:0000313" key="5">
    <source>
        <dbReference type="EMBL" id="TXG70223.1"/>
    </source>
</evidence>
<reference evidence="6" key="1">
    <citation type="journal article" date="2019" name="Gigascience">
        <title>De novo genome assembly of the endangered Acer yangbiense, a plant species with extremely small populations endemic to Yunnan Province, China.</title>
        <authorList>
            <person name="Yang J."/>
            <person name="Wariss H.M."/>
            <person name="Tao L."/>
            <person name="Zhang R."/>
            <person name="Yun Q."/>
            <person name="Hollingsworth P."/>
            <person name="Dao Z."/>
            <person name="Luo G."/>
            <person name="Guo H."/>
            <person name="Ma Y."/>
            <person name="Sun W."/>
        </authorList>
    </citation>
    <scope>NUCLEOTIDE SEQUENCE [LARGE SCALE GENOMIC DNA]</scope>
    <source>
        <strain evidence="6">cv. Malutang</strain>
    </source>
</reference>
<name>A0A5C7ILP4_9ROSI</name>
<keyword evidence="6" id="KW-1185">Reference proteome</keyword>
<evidence type="ECO:0000259" key="4">
    <source>
        <dbReference type="SMART" id="SM00474"/>
    </source>
</evidence>
<dbReference type="PANTHER" id="PTHR13620:SF105">
    <property type="entry name" value="OS01G0737700 PROTEIN"/>
    <property type="match status" value="1"/>
</dbReference>
<dbReference type="InterPro" id="IPR012337">
    <property type="entry name" value="RNaseH-like_sf"/>
</dbReference>
<feature type="region of interest" description="Disordered" evidence="3">
    <location>
        <begin position="648"/>
        <end position="669"/>
    </location>
</feature>
<evidence type="ECO:0000313" key="6">
    <source>
        <dbReference type="Proteomes" id="UP000323000"/>
    </source>
</evidence>
<dbReference type="FunFam" id="3.30.420.10:FF:000054">
    <property type="entry name" value="Werner Syndrome-like exonuclease"/>
    <property type="match status" value="1"/>
</dbReference>
<keyword evidence="1" id="KW-0540">Nuclease</keyword>
<comment type="caution">
    <text evidence="5">The sequence shown here is derived from an EMBL/GenBank/DDBJ whole genome shotgun (WGS) entry which is preliminary data.</text>
</comment>
<evidence type="ECO:0000256" key="3">
    <source>
        <dbReference type="SAM" id="MobiDB-lite"/>
    </source>
</evidence>
<dbReference type="InterPro" id="IPR002562">
    <property type="entry name" value="3'-5'_exonuclease_dom"/>
</dbReference>
<dbReference type="Proteomes" id="UP000323000">
    <property type="component" value="Chromosome 2"/>
</dbReference>
<proteinExistence type="predicted"/>
<dbReference type="Pfam" id="PF25597">
    <property type="entry name" value="SH3_retrovirus"/>
    <property type="match status" value="1"/>
</dbReference>
<dbReference type="SUPFAM" id="SSF53098">
    <property type="entry name" value="Ribonuclease H-like"/>
    <property type="match status" value="3"/>
</dbReference>